<keyword evidence="1" id="KW-0175">Coiled coil</keyword>
<evidence type="ECO:0000256" key="1">
    <source>
        <dbReference type="SAM" id="Coils"/>
    </source>
</evidence>
<comment type="caution">
    <text evidence="2">The sequence shown here is derived from an EMBL/GenBank/DDBJ whole genome shotgun (WGS) entry which is preliminary data.</text>
</comment>
<gene>
    <name evidence="2" type="ORF">OC842_007848</name>
</gene>
<sequence>MAQPREPARTRAERVQATACSIGNTQVPLELLVSSCDAYKERVIELRAVRNEKKDIAAQLKKAQRLVAQLTQTIARLEREIRIFHGEEVDGRDQGQGPDEYNAQDLIAAEDRLVERAPQDRVRVLEEQVNEGLARIHQRLDNLGAQRQHGWFSRFINRFKSY</sequence>
<accession>A0AAN6JGC4</accession>
<feature type="coiled-coil region" evidence="1">
    <location>
        <begin position="46"/>
        <end position="87"/>
    </location>
</feature>
<keyword evidence="3" id="KW-1185">Reference proteome</keyword>
<evidence type="ECO:0000313" key="3">
    <source>
        <dbReference type="Proteomes" id="UP001176521"/>
    </source>
</evidence>
<dbReference type="EMBL" id="JAPDMQ010001360">
    <property type="protein sequence ID" value="KAK0518248.1"/>
    <property type="molecule type" value="Genomic_DNA"/>
</dbReference>
<dbReference type="Proteomes" id="UP001176521">
    <property type="component" value="Unassembled WGS sequence"/>
</dbReference>
<proteinExistence type="predicted"/>
<organism evidence="2 3">
    <name type="scientific">Tilletia horrida</name>
    <dbReference type="NCBI Taxonomy" id="155126"/>
    <lineage>
        <taxon>Eukaryota</taxon>
        <taxon>Fungi</taxon>
        <taxon>Dikarya</taxon>
        <taxon>Basidiomycota</taxon>
        <taxon>Ustilaginomycotina</taxon>
        <taxon>Exobasidiomycetes</taxon>
        <taxon>Tilletiales</taxon>
        <taxon>Tilletiaceae</taxon>
        <taxon>Tilletia</taxon>
    </lineage>
</organism>
<dbReference type="AlphaFoldDB" id="A0AAN6JGC4"/>
<name>A0AAN6JGC4_9BASI</name>
<reference evidence="2" key="1">
    <citation type="journal article" date="2023" name="PhytoFront">
        <title>Draft Genome Resources of Seven Strains of Tilletia horrida, Causal Agent of Kernel Smut of Rice.</title>
        <authorList>
            <person name="Khanal S."/>
            <person name="Antony Babu S."/>
            <person name="Zhou X.G."/>
        </authorList>
    </citation>
    <scope>NUCLEOTIDE SEQUENCE</scope>
    <source>
        <strain evidence="2">TX3</strain>
    </source>
</reference>
<evidence type="ECO:0000313" key="2">
    <source>
        <dbReference type="EMBL" id="KAK0518248.1"/>
    </source>
</evidence>
<protein>
    <submittedName>
        <fullName evidence="2">Uncharacterized protein</fullName>
    </submittedName>
</protein>